<dbReference type="CDD" id="cd24011">
    <property type="entry name" value="ASKHA_NBD_BK"/>
    <property type="match status" value="1"/>
</dbReference>
<dbReference type="Pfam" id="PF00871">
    <property type="entry name" value="Acetate_kinase"/>
    <property type="match status" value="1"/>
</dbReference>
<gene>
    <name evidence="9 11" type="primary">buk</name>
    <name evidence="11" type="ORF">H9895_08245</name>
</gene>
<dbReference type="SUPFAM" id="SSF53067">
    <property type="entry name" value="Actin-like ATPase domain"/>
    <property type="match status" value="2"/>
</dbReference>
<comment type="subcellular location">
    <subcellularLocation>
        <location evidence="1 9">Cytoplasm</location>
    </subcellularLocation>
</comment>
<evidence type="ECO:0000256" key="9">
    <source>
        <dbReference type="HAMAP-Rule" id="MF_00542"/>
    </source>
</evidence>
<dbReference type="NCBIfam" id="TIGR02707">
    <property type="entry name" value="butyr_kinase"/>
    <property type="match status" value="1"/>
</dbReference>
<dbReference type="GO" id="GO:0005737">
    <property type="term" value="C:cytoplasm"/>
    <property type="evidence" value="ECO:0007669"/>
    <property type="project" value="UniProtKB-SubCell"/>
</dbReference>
<keyword evidence="6 9" id="KW-0418">Kinase</keyword>
<dbReference type="HAMAP" id="MF_00542">
    <property type="entry name" value="Butyrate_kinase"/>
    <property type="match status" value="1"/>
</dbReference>
<evidence type="ECO:0000256" key="5">
    <source>
        <dbReference type="ARBA" id="ARBA00022741"/>
    </source>
</evidence>
<evidence type="ECO:0000313" key="12">
    <source>
        <dbReference type="Proteomes" id="UP000823937"/>
    </source>
</evidence>
<evidence type="ECO:0000256" key="10">
    <source>
        <dbReference type="RuleBase" id="RU003835"/>
    </source>
</evidence>
<dbReference type="PANTHER" id="PTHR21060">
    <property type="entry name" value="ACETATE KINASE"/>
    <property type="match status" value="1"/>
</dbReference>
<dbReference type="Gene3D" id="3.30.420.40">
    <property type="match status" value="2"/>
</dbReference>
<comment type="catalytic activity">
    <reaction evidence="8 9">
        <text>butanoate + ATP = butanoyl phosphate + ADP</text>
        <dbReference type="Rhea" id="RHEA:13585"/>
        <dbReference type="ChEBI" id="CHEBI:17968"/>
        <dbReference type="ChEBI" id="CHEBI:30616"/>
        <dbReference type="ChEBI" id="CHEBI:58079"/>
        <dbReference type="ChEBI" id="CHEBI:456216"/>
        <dbReference type="EC" id="2.7.2.7"/>
    </reaction>
</comment>
<evidence type="ECO:0000256" key="6">
    <source>
        <dbReference type="ARBA" id="ARBA00022777"/>
    </source>
</evidence>
<dbReference type="NCBIfam" id="NF002834">
    <property type="entry name" value="PRK03011.1-5"/>
    <property type="match status" value="1"/>
</dbReference>
<dbReference type="GO" id="GO:0005524">
    <property type="term" value="F:ATP binding"/>
    <property type="evidence" value="ECO:0007669"/>
    <property type="project" value="UniProtKB-KW"/>
</dbReference>
<comment type="similarity">
    <text evidence="2 9 10">Belongs to the acetokinase family.</text>
</comment>
<keyword evidence="5 9" id="KW-0547">Nucleotide-binding</keyword>
<evidence type="ECO:0000313" key="11">
    <source>
        <dbReference type="EMBL" id="HIV75050.1"/>
    </source>
</evidence>
<dbReference type="PIRSF" id="PIRSF036458">
    <property type="entry name" value="Butyrate_kin"/>
    <property type="match status" value="1"/>
</dbReference>
<comment type="caution">
    <text evidence="11">The sequence shown here is derived from an EMBL/GenBank/DDBJ whole genome shotgun (WGS) entry which is preliminary data.</text>
</comment>
<dbReference type="PRINTS" id="PR00471">
    <property type="entry name" value="ACETATEKNASE"/>
</dbReference>
<name>A0A9D1PNL6_9BACI</name>
<dbReference type="GO" id="GO:0006083">
    <property type="term" value="P:acetate metabolic process"/>
    <property type="evidence" value="ECO:0007669"/>
    <property type="project" value="TreeGrafter"/>
</dbReference>
<dbReference type="GO" id="GO:0008776">
    <property type="term" value="F:acetate kinase activity"/>
    <property type="evidence" value="ECO:0007669"/>
    <property type="project" value="TreeGrafter"/>
</dbReference>
<dbReference type="InterPro" id="IPR023865">
    <property type="entry name" value="Aliphatic_acid_kinase_CS"/>
</dbReference>
<accession>A0A9D1PNL6</accession>
<dbReference type="InterPro" id="IPR011245">
    <property type="entry name" value="Butyrate_kin"/>
</dbReference>
<evidence type="ECO:0000256" key="1">
    <source>
        <dbReference type="ARBA" id="ARBA00004496"/>
    </source>
</evidence>
<organism evidence="11 12">
    <name type="scientific">Candidatus Pseudogracilibacillus intestinigallinarum</name>
    <dbReference type="NCBI Taxonomy" id="2838742"/>
    <lineage>
        <taxon>Bacteria</taxon>
        <taxon>Bacillati</taxon>
        <taxon>Bacillota</taxon>
        <taxon>Bacilli</taxon>
        <taxon>Bacillales</taxon>
        <taxon>Bacillaceae</taxon>
        <taxon>Pseudogracilibacillus</taxon>
    </lineage>
</organism>
<keyword evidence="4 9" id="KW-0808">Transferase</keyword>
<evidence type="ECO:0000256" key="2">
    <source>
        <dbReference type="ARBA" id="ARBA00008748"/>
    </source>
</evidence>
<evidence type="ECO:0000256" key="7">
    <source>
        <dbReference type="ARBA" id="ARBA00022840"/>
    </source>
</evidence>
<reference evidence="11" key="1">
    <citation type="journal article" date="2021" name="PeerJ">
        <title>Extensive microbial diversity within the chicken gut microbiome revealed by metagenomics and culture.</title>
        <authorList>
            <person name="Gilroy R."/>
            <person name="Ravi A."/>
            <person name="Getino M."/>
            <person name="Pursley I."/>
            <person name="Horton D.L."/>
            <person name="Alikhan N.F."/>
            <person name="Baker D."/>
            <person name="Gharbi K."/>
            <person name="Hall N."/>
            <person name="Watson M."/>
            <person name="Adriaenssens E.M."/>
            <person name="Foster-Nyarko E."/>
            <person name="Jarju S."/>
            <person name="Secka A."/>
            <person name="Antonio M."/>
            <person name="Oren A."/>
            <person name="Chaudhuri R.R."/>
            <person name="La Ragione R."/>
            <person name="Hildebrand F."/>
            <person name="Pallen M.J."/>
        </authorList>
    </citation>
    <scope>NUCLEOTIDE SEQUENCE</scope>
    <source>
        <strain evidence="11">CHK169-2315</strain>
    </source>
</reference>
<protein>
    <recommendedName>
        <fullName evidence="9">Probable butyrate kinase</fullName>
        <shortName evidence="9">BK</shortName>
        <ecNumber evidence="9">2.7.2.7</ecNumber>
    </recommendedName>
    <alternativeName>
        <fullName evidence="9">Branched-chain carboxylic acid kinase</fullName>
    </alternativeName>
</protein>
<sequence>MIPKPTSTIIAVYLQDVCILKETIIHHSTPNDRIEDQVELRKKAITQLLIDVGINLSKLDAITTTGGLIRAVEGGTYIVNEQMYADLKNNYNGKHISNLGGLIAYSIAADLNLHAFIVDPPVVDELENMARISGAPFVERKSVFHALNHKAVARLAAEELSVRYEKANFIVAHLGNGITIGAHQEGKVVDVNNGLHGEGPFSLERAGSIPTEDVLHVAFSKECDEASFIHQVTFESGLKGYLRIDSLDQLLSAIEKQEAQTLFYVEAMAYQIAKEIGAMSTVLRGKVDGIVLTGQLSHVNELVASISKNVQWIADIHVFPGDYDLVALQSGTLRVLQGLEQPKRYFE</sequence>
<keyword evidence="3 9" id="KW-0963">Cytoplasm</keyword>
<dbReference type="GO" id="GO:0047761">
    <property type="term" value="F:butyrate kinase activity"/>
    <property type="evidence" value="ECO:0007669"/>
    <property type="project" value="UniProtKB-UniRule"/>
</dbReference>
<dbReference type="InterPro" id="IPR000890">
    <property type="entry name" value="Aliphatic_acid_kin_short-chain"/>
</dbReference>
<dbReference type="InterPro" id="IPR043129">
    <property type="entry name" value="ATPase_NBD"/>
</dbReference>
<dbReference type="Proteomes" id="UP000823937">
    <property type="component" value="Unassembled WGS sequence"/>
</dbReference>
<dbReference type="PROSITE" id="PS01076">
    <property type="entry name" value="ACETATE_KINASE_2"/>
    <property type="match status" value="1"/>
</dbReference>
<reference evidence="11" key="2">
    <citation type="submission" date="2021-04" db="EMBL/GenBank/DDBJ databases">
        <authorList>
            <person name="Gilroy R."/>
        </authorList>
    </citation>
    <scope>NUCLEOTIDE SEQUENCE</scope>
    <source>
        <strain evidence="11">CHK169-2315</strain>
    </source>
</reference>
<evidence type="ECO:0000256" key="8">
    <source>
        <dbReference type="ARBA" id="ARBA00048596"/>
    </source>
</evidence>
<evidence type="ECO:0000256" key="3">
    <source>
        <dbReference type="ARBA" id="ARBA00022490"/>
    </source>
</evidence>
<proteinExistence type="inferred from homology"/>
<dbReference type="EMBL" id="DXHX01000123">
    <property type="protein sequence ID" value="HIV75050.1"/>
    <property type="molecule type" value="Genomic_DNA"/>
</dbReference>
<dbReference type="PANTHER" id="PTHR21060:SF3">
    <property type="entry name" value="BUTYRATE KINASE 2-RELATED"/>
    <property type="match status" value="1"/>
</dbReference>
<keyword evidence="7 9" id="KW-0067">ATP-binding</keyword>
<dbReference type="EC" id="2.7.2.7" evidence="9"/>
<dbReference type="AlphaFoldDB" id="A0A9D1PNL6"/>
<evidence type="ECO:0000256" key="4">
    <source>
        <dbReference type="ARBA" id="ARBA00022679"/>
    </source>
</evidence>